<dbReference type="KEGG" id="mcw:A8L33_07750"/>
<protein>
    <submittedName>
        <fullName evidence="3">2-deoxy-D-gluconate 3-dehydrogenase</fullName>
    </submittedName>
</protein>
<dbReference type="EMBL" id="LAVO01000006">
    <property type="protein sequence ID" value="KOS11188.1"/>
    <property type="molecule type" value="Genomic_DNA"/>
</dbReference>
<dbReference type="OrthoDB" id="517007at2"/>
<dbReference type="Gene3D" id="3.40.50.720">
    <property type="entry name" value="NAD(P)-binding Rossmann-like Domain"/>
    <property type="match status" value="1"/>
</dbReference>
<organism evidence="3 4">
    <name type="scientific">Microbacterium aurantiacum</name>
    <dbReference type="NCBI Taxonomy" id="162393"/>
    <lineage>
        <taxon>Bacteria</taxon>
        <taxon>Bacillati</taxon>
        <taxon>Actinomycetota</taxon>
        <taxon>Actinomycetes</taxon>
        <taxon>Micrococcales</taxon>
        <taxon>Microbacteriaceae</taxon>
        <taxon>Microbacterium</taxon>
    </lineage>
</organism>
<dbReference type="CDD" id="cd05233">
    <property type="entry name" value="SDR_c"/>
    <property type="match status" value="1"/>
</dbReference>
<evidence type="ECO:0000256" key="2">
    <source>
        <dbReference type="ARBA" id="ARBA00023002"/>
    </source>
</evidence>
<dbReference type="SUPFAM" id="SSF51735">
    <property type="entry name" value="NAD(P)-binding Rossmann-fold domains"/>
    <property type="match status" value="1"/>
</dbReference>
<dbReference type="AlphaFoldDB" id="A0A0M8MGT0"/>
<dbReference type="PANTHER" id="PTHR43477">
    <property type="entry name" value="DIHYDROANTICAPSIN 7-DEHYDROGENASE"/>
    <property type="match status" value="1"/>
</dbReference>
<comment type="similarity">
    <text evidence="1">Belongs to the short-chain dehydrogenases/reductases (SDR) family.</text>
</comment>
<evidence type="ECO:0000313" key="4">
    <source>
        <dbReference type="Proteomes" id="UP000037737"/>
    </source>
</evidence>
<dbReference type="GO" id="GO:0016491">
    <property type="term" value="F:oxidoreductase activity"/>
    <property type="evidence" value="ECO:0007669"/>
    <property type="project" value="UniProtKB-KW"/>
</dbReference>
<evidence type="ECO:0000256" key="1">
    <source>
        <dbReference type="ARBA" id="ARBA00006484"/>
    </source>
</evidence>
<accession>A0A0M8MGT0</accession>
<dbReference type="Proteomes" id="UP000037737">
    <property type="component" value="Unassembled WGS sequence"/>
</dbReference>
<gene>
    <name evidence="3" type="ORF">XI38_07410</name>
</gene>
<dbReference type="InterPro" id="IPR002347">
    <property type="entry name" value="SDR_fam"/>
</dbReference>
<keyword evidence="2" id="KW-0560">Oxidoreductase</keyword>
<keyword evidence="4" id="KW-1185">Reference proteome</keyword>
<dbReference type="PANTHER" id="PTHR43477:SF1">
    <property type="entry name" value="DIHYDROANTICAPSIN 7-DEHYDROGENASE"/>
    <property type="match status" value="1"/>
</dbReference>
<sequence length="232" mass="23654">MSRFLLIAASSGIGQATAELLRSAGHDVVTTARNSEKITPDAELDATDFDAVDRLIAEAGDVDGVACFAGSMLLKPAHLTSRAQYDDIVAASLTTAFATVRAAGRHLRGGGSVVLVSSAAAMAGLSNHDAIAAAKAGVIGLTLSAAASYAAQNLRINAVAPGLTQTPLTAGLTASEQSRKVSEAMHALGRLGEPEDVARAVVFLLDPANHWITGQVLGVDGGLGHVRPKVRV</sequence>
<dbReference type="Pfam" id="PF13561">
    <property type="entry name" value="adh_short_C2"/>
    <property type="match status" value="1"/>
</dbReference>
<reference evidence="3" key="1">
    <citation type="submission" date="2015-04" db="EMBL/GenBank/DDBJ databases">
        <title>Complete genome sequence of Microbacterium chocolatum SIT 101, a bacterium enantioselectively hydrolyzing mesomeric diesters.</title>
        <authorList>
            <person name="Li X."/>
            <person name="Xu Y."/>
        </authorList>
    </citation>
    <scope>NUCLEOTIDE SEQUENCE [LARGE SCALE GENOMIC DNA]</scope>
    <source>
        <strain evidence="3">SIT 101</strain>
    </source>
</reference>
<dbReference type="InterPro" id="IPR051122">
    <property type="entry name" value="SDR_DHRS6-like"/>
</dbReference>
<dbReference type="InterPro" id="IPR036291">
    <property type="entry name" value="NAD(P)-bd_dom_sf"/>
</dbReference>
<comment type="caution">
    <text evidence="3">The sequence shown here is derived from an EMBL/GenBank/DDBJ whole genome shotgun (WGS) entry which is preliminary data.</text>
</comment>
<proteinExistence type="inferred from homology"/>
<name>A0A0M8MGT0_9MICO</name>
<dbReference type="PRINTS" id="PR00081">
    <property type="entry name" value="GDHRDH"/>
</dbReference>
<dbReference type="PATRIC" id="fig|84292.3.peg.1511"/>
<evidence type="ECO:0000313" key="3">
    <source>
        <dbReference type="EMBL" id="KOS11188.1"/>
    </source>
</evidence>